<dbReference type="GO" id="GO:0016829">
    <property type="term" value="F:lyase activity"/>
    <property type="evidence" value="ECO:0007669"/>
    <property type="project" value="UniProtKB-KW"/>
</dbReference>
<dbReference type="PANTHER" id="PTHR12697:SF5">
    <property type="entry name" value="DEOXYHYPUSINE HYDROXYLASE"/>
    <property type="match status" value="1"/>
</dbReference>
<dbReference type="InterPro" id="IPR011989">
    <property type="entry name" value="ARM-like"/>
</dbReference>
<dbReference type="OrthoDB" id="10495at2157"/>
<evidence type="ECO:0000313" key="4">
    <source>
        <dbReference type="Proteomes" id="UP000066376"/>
    </source>
</evidence>
<reference evidence="4" key="2">
    <citation type="submission" date="2016-02" db="EMBL/GenBank/DDBJ databases">
        <title>The draft genome sequence of the rumen methanogen Methanobrevibacter olleyae YLM1.</title>
        <authorList>
            <consortium name="New Zealand Agricultural Greenhouse Gas Research Centre/Pastoral Greenhouse Gas Research Consortium"/>
            <person name="Kelly W.J."/>
            <person name="Li D."/>
            <person name="Lambie S.C."/>
            <person name="Attwood G.T."/>
            <person name="Altermann E."/>
            <person name="Leahy S.C."/>
        </authorList>
    </citation>
    <scope>NUCLEOTIDE SEQUENCE [LARGE SCALE GENOMIC DNA]</scope>
    <source>
        <strain evidence="4">YLM1</strain>
    </source>
</reference>
<proteinExistence type="predicted"/>
<accession>A0A126QZ83</accession>
<dbReference type="RefSeq" id="WP_067146127.1">
    <property type="nucleotide sequence ID" value="NZ_CP014265.1"/>
</dbReference>
<dbReference type="GeneID" id="28488876"/>
<dbReference type="Pfam" id="PF13646">
    <property type="entry name" value="HEAT_2"/>
    <property type="match status" value="1"/>
</dbReference>
<dbReference type="Gene3D" id="1.25.10.10">
    <property type="entry name" value="Leucine-rich Repeat Variant"/>
    <property type="match status" value="1"/>
</dbReference>
<keyword evidence="3" id="KW-0456">Lyase</keyword>
<reference evidence="2 4" key="1">
    <citation type="journal article" date="2016" name="Genome Announc.">
        <title>Draft Genome Sequence of the Rumen Methanogen Methanobrevibacter olleyae YLM1.</title>
        <authorList>
            <person name="Kelly W.J."/>
            <person name="Li D."/>
            <person name="Lambie S.C."/>
            <person name="Cox F."/>
            <person name="Attwood G.T."/>
            <person name="Altermann E."/>
            <person name="Leahy S.C."/>
        </authorList>
    </citation>
    <scope>NUCLEOTIDE SEQUENCE [LARGE SCALE GENOMIC DNA]</scope>
    <source>
        <strain evidence="2 4">YLM1</strain>
    </source>
</reference>
<dbReference type="EMBL" id="CP014265">
    <property type="protein sequence ID" value="AMK15136.1"/>
    <property type="molecule type" value="Genomic_DNA"/>
</dbReference>
<evidence type="ECO:0000313" key="3">
    <source>
        <dbReference type="EMBL" id="SFL51208.1"/>
    </source>
</evidence>
<dbReference type="KEGG" id="mol:YLM1_0579"/>
<dbReference type="STRING" id="294671.YLM1_0579"/>
<evidence type="ECO:0000313" key="5">
    <source>
        <dbReference type="Proteomes" id="UP000183442"/>
    </source>
</evidence>
<dbReference type="Pfam" id="PF03130">
    <property type="entry name" value="HEAT_PBS"/>
    <property type="match status" value="1"/>
</dbReference>
<dbReference type="Proteomes" id="UP000183442">
    <property type="component" value="Unassembled WGS sequence"/>
</dbReference>
<evidence type="ECO:0000313" key="2">
    <source>
        <dbReference type="EMBL" id="AMK15136.1"/>
    </source>
</evidence>
<name>A0A126QZ83_METOL</name>
<protein>
    <submittedName>
        <fullName evidence="2">HEAT repeat-containing protein</fullName>
    </submittedName>
    <submittedName>
        <fullName evidence="3">PBS lyase HEAT-like repeat-containing protein</fullName>
    </submittedName>
</protein>
<evidence type="ECO:0000256" key="1">
    <source>
        <dbReference type="ARBA" id="ARBA00045876"/>
    </source>
</evidence>
<dbReference type="SUPFAM" id="SSF48371">
    <property type="entry name" value="ARM repeat"/>
    <property type="match status" value="1"/>
</dbReference>
<keyword evidence="4" id="KW-1185">Reference proteome</keyword>
<reference evidence="5" key="3">
    <citation type="submission" date="2016-10" db="EMBL/GenBank/DDBJ databases">
        <authorList>
            <person name="Varghese N."/>
        </authorList>
    </citation>
    <scope>NUCLEOTIDE SEQUENCE [LARGE SCALE GENOMIC DNA]</scope>
    <source>
        <strain evidence="5">DSM 16632</strain>
    </source>
</reference>
<dbReference type="InterPro" id="IPR004155">
    <property type="entry name" value="PBS_lyase_HEAT"/>
</dbReference>
<gene>
    <name evidence="3" type="ORF">SAMN02910297_01095</name>
    <name evidence="2" type="ORF">YLM1_0579</name>
</gene>
<dbReference type="PATRIC" id="fig|294671.3.peg.601"/>
<dbReference type="InterPro" id="IPR021133">
    <property type="entry name" value="HEAT_type_2"/>
</dbReference>
<comment type="function">
    <text evidence="1">Catalyzes the hydroxylation of the N(6)-(4-aminobutyl)-L-lysine intermediate produced by deoxyhypusine synthase/DHPS on a critical lysine of the eukaryotic translation initiation factor 5A/eIF-5A. This is the second step of the post-translational modification of that lysine into an unusual amino acid residue named hypusine. Hypusination is unique to mature eIF-5A factor and is essential for its function.</text>
</comment>
<dbReference type="SMART" id="SM00567">
    <property type="entry name" value="EZ_HEAT"/>
    <property type="match status" value="4"/>
</dbReference>
<dbReference type="PROSITE" id="PS50077">
    <property type="entry name" value="HEAT_REPEAT"/>
    <property type="match status" value="1"/>
</dbReference>
<dbReference type="Proteomes" id="UP000066376">
    <property type="component" value="Chromosome"/>
</dbReference>
<reference evidence="3" key="4">
    <citation type="submission" date="2016-10" db="EMBL/GenBank/DDBJ databases">
        <authorList>
            <person name="de Groot N.N."/>
        </authorList>
    </citation>
    <scope>NUCLEOTIDE SEQUENCE [LARGE SCALE GENOMIC DNA]</scope>
    <source>
        <strain evidence="3">DSM 16632</strain>
    </source>
</reference>
<dbReference type="GO" id="GO:0016491">
    <property type="term" value="F:oxidoreductase activity"/>
    <property type="evidence" value="ECO:0007669"/>
    <property type="project" value="TreeGrafter"/>
</dbReference>
<organism evidence="2 4">
    <name type="scientific">Methanobrevibacter olleyae</name>
    <dbReference type="NCBI Taxonomy" id="294671"/>
    <lineage>
        <taxon>Archaea</taxon>
        <taxon>Methanobacteriati</taxon>
        <taxon>Methanobacteriota</taxon>
        <taxon>Methanomada group</taxon>
        <taxon>Methanobacteria</taxon>
        <taxon>Methanobacteriales</taxon>
        <taxon>Methanobacteriaceae</taxon>
        <taxon>Methanobrevibacter</taxon>
    </lineage>
</organism>
<sequence length="155" mass="16934">MEKSIEDFILDLKDSDDFVKEEAIGSLELKGEEAVEPLIAALDERNKDVKIGAAQILAAIGDKRAIPALVKTLSDRNKLVRREASTALTTMGDEAIEPVLAELDSPKWRVRGAACWILGALGAEEALPKLEELLEDESSFVQYGAKDAINRIKSE</sequence>
<dbReference type="InterPro" id="IPR016024">
    <property type="entry name" value="ARM-type_fold"/>
</dbReference>
<dbReference type="AlphaFoldDB" id="A0A126QZ83"/>
<dbReference type="EMBL" id="FOTL01000016">
    <property type="protein sequence ID" value="SFL51208.1"/>
    <property type="molecule type" value="Genomic_DNA"/>
</dbReference>
<dbReference type="PANTHER" id="PTHR12697">
    <property type="entry name" value="PBS LYASE HEAT-LIKE PROTEIN"/>
    <property type="match status" value="1"/>
</dbReference>